<dbReference type="InterPro" id="IPR005135">
    <property type="entry name" value="Endo/exonuclease/phosphatase"/>
</dbReference>
<proteinExistence type="predicted"/>
<dbReference type="SUPFAM" id="SSF56219">
    <property type="entry name" value="DNase I-like"/>
    <property type="match status" value="1"/>
</dbReference>
<name>X6LKF9_RETFI</name>
<dbReference type="EMBL" id="ASPP01037816">
    <property type="protein sequence ID" value="ETO01627.1"/>
    <property type="molecule type" value="Genomic_DNA"/>
</dbReference>
<dbReference type="GO" id="GO:0003824">
    <property type="term" value="F:catalytic activity"/>
    <property type="evidence" value="ECO:0007669"/>
    <property type="project" value="InterPro"/>
</dbReference>
<keyword evidence="3" id="KW-1185">Reference proteome</keyword>
<protein>
    <recommendedName>
        <fullName evidence="1">Endonuclease/exonuclease/phosphatase domain-containing protein</fullName>
    </recommendedName>
</protein>
<dbReference type="OrthoDB" id="8054617at2759"/>
<feature type="domain" description="Endonuclease/exonuclease/phosphatase" evidence="1">
    <location>
        <begin position="57"/>
        <end position="156"/>
    </location>
</feature>
<evidence type="ECO:0000259" key="1">
    <source>
        <dbReference type="Pfam" id="PF14529"/>
    </source>
</evidence>
<organism evidence="2 3">
    <name type="scientific">Reticulomyxa filosa</name>
    <dbReference type="NCBI Taxonomy" id="46433"/>
    <lineage>
        <taxon>Eukaryota</taxon>
        <taxon>Sar</taxon>
        <taxon>Rhizaria</taxon>
        <taxon>Retaria</taxon>
        <taxon>Foraminifera</taxon>
        <taxon>Monothalamids</taxon>
        <taxon>Reticulomyxidae</taxon>
        <taxon>Reticulomyxa</taxon>
    </lineage>
</organism>
<dbReference type="InterPro" id="IPR036691">
    <property type="entry name" value="Endo/exonu/phosph_ase_sf"/>
</dbReference>
<evidence type="ECO:0000313" key="2">
    <source>
        <dbReference type="EMBL" id="ETO01627.1"/>
    </source>
</evidence>
<dbReference type="Pfam" id="PF14529">
    <property type="entry name" value="Exo_endo_phos_2"/>
    <property type="match status" value="1"/>
</dbReference>
<evidence type="ECO:0000313" key="3">
    <source>
        <dbReference type="Proteomes" id="UP000023152"/>
    </source>
</evidence>
<comment type="caution">
    <text evidence="2">The sequence shown here is derived from an EMBL/GenBank/DDBJ whole genome shotgun (WGS) entry which is preliminary data.</text>
</comment>
<dbReference type="Gene3D" id="3.60.10.10">
    <property type="entry name" value="Endonuclease/exonuclease/phosphatase"/>
    <property type="match status" value="1"/>
</dbReference>
<feature type="non-terminal residue" evidence="2">
    <location>
        <position position="1"/>
    </location>
</feature>
<accession>X6LKF9</accession>
<dbReference type="AlphaFoldDB" id="X6LKF9"/>
<sequence>HFKRRSSQLDLMKQNVKSLTSIDGVQDHILFSAESTARTQKYASIVGKEITNLKNAIIEIIQDFRNVCYAKDIQIVIGGDWNAHHSAWFDKDIDDVGESVMDFIINNNLQILNSSPFDHTYEKDGKKSSIDITLCSESRWCNNWRTDNDELDLHSDRLPKHLNKDYLERE</sequence>
<gene>
    <name evidence="2" type="ORF">RFI_35813</name>
</gene>
<reference evidence="2 3" key="1">
    <citation type="journal article" date="2013" name="Curr. Biol.">
        <title>The Genome of the Foraminiferan Reticulomyxa filosa.</title>
        <authorList>
            <person name="Glockner G."/>
            <person name="Hulsmann N."/>
            <person name="Schleicher M."/>
            <person name="Noegel A.A."/>
            <person name="Eichinger L."/>
            <person name="Gallinger C."/>
            <person name="Pawlowski J."/>
            <person name="Sierra R."/>
            <person name="Euteneuer U."/>
            <person name="Pillet L."/>
            <person name="Moustafa A."/>
            <person name="Platzer M."/>
            <person name="Groth M."/>
            <person name="Szafranski K."/>
            <person name="Schliwa M."/>
        </authorList>
    </citation>
    <scope>NUCLEOTIDE SEQUENCE [LARGE SCALE GENOMIC DNA]</scope>
</reference>
<dbReference type="Proteomes" id="UP000023152">
    <property type="component" value="Unassembled WGS sequence"/>
</dbReference>